<name>A0A6H0XLL2_9PEZI</name>
<evidence type="ECO:0000313" key="1">
    <source>
        <dbReference type="EMBL" id="QIW95613.1"/>
    </source>
</evidence>
<keyword evidence="2" id="KW-1185">Reference proteome</keyword>
<organism evidence="1 2">
    <name type="scientific">Peltaster fructicola</name>
    <dbReference type="NCBI Taxonomy" id="286661"/>
    <lineage>
        <taxon>Eukaryota</taxon>
        <taxon>Fungi</taxon>
        <taxon>Dikarya</taxon>
        <taxon>Ascomycota</taxon>
        <taxon>Pezizomycotina</taxon>
        <taxon>Dothideomycetes</taxon>
        <taxon>Dothideomycetes incertae sedis</taxon>
        <taxon>Peltaster</taxon>
    </lineage>
</organism>
<gene>
    <name evidence="1" type="ORF">AMS68_001131</name>
</gene>
<reference evidence="1 2" key="1">
    <citation type="journal article" date="2016" name="Sci. Rep.">
        <title>Peltaster fructicola genome reveals evolution from an invasive phytopathogen to an ectophytic parasite.</title>
        <authorList>
            <person name="Xu C."/>
            <person name="Chen H."/>
            <person name="Gleason M.L."/>
            <person name="Xu J.R."/>
            <person name="Liu H."/>
            <person name="Zhang R."/>
            <person name="Sun G."/>
        </authorList>
    </citation>
    <scope>NUCLEOTIDE SEQUENCE [LARGE SCALE GENOMIC DNA]</scope>
    <source>
        <strain evidence="1 2">LNHT1506</strain>
    </source>
</reference>
<dbReference type="Proteomes" id="UP000503462">
    <property type="component" value="Chromosome 1"/>
</dbReference>
<protein>
    <submittedName>
        <fullName evidence="1">Uncharacterized protein</fullName>
    </submittedName>
</protein>
<proteinExistence type="predicted"/>
<sequence length="196" mass="21895">MTTFSLRPPTFSPAKAPDGFTTPSIQWLTETWHVTHSTLPMWKSKRNVRIQYTPLPPSRESIKELDTDRMNDLVTYQGLKGEKISTIEGIDTAATTETGRGEWDWRGKGLLKIASSHWEILGWGSEGDTANKWVVTMFAKTMFTPAGIDVYSKSSSGLQPQSVAAIKQALAAIEDENVQKMATELFEVQIDDSRKD</sequence>
<evidence type="ECO:0000313" key="2">
    <source>
        <dbReference type="Proteomes" id="UP000503462"/>
    </source>
</evidence>
<dbReference type="AlphaFoldDB" id="A0A6H0XLL2"/>
<dbReference type="EMBL" id="CP051139">
    <property type="protein sequence ID" value="QIW95613.1"/>
    <property type="molecule type" value="Genomic_DNA"/>
</dbReference>
<accession>A0A6H0XLL2</accession>
<dbReference type="OrthoDB" id="9975758at2759"/>